<dbReference type="EMBL" id="CP058559">
    <property type="protein sequence ID" value="QNO15689.1"/>
    <property type="molecule type" value="Genomic_DNA"/>
</dbReference>
<keyword evidence="1" id="KW-0812">Transmembrane</keyword>
<dbReference type="PANTHER" id="PTHR37423:SF5">
    <property type="entry name" value="SOLUBLE LYTIC MUREIN TRANSGLYCOSYLASE"/>
    <property type="match status" value="1"/>
</dbReference>
<proteinExistence type="predicted"/>
<organism evidence="3 4">
    <name type="scientific">Alkalicella caledoniensis</name>
    <dbReference type="NCBI Taxonomy" id="2731377"/>
    <lineage>
        <taxon>Bacteria</taxon>
        <taxon>Bacillati</taxon>
        <taxon>Bacillota</taxon>
        <taxon>Clostridia</taxon>
        <taxon>Eubacteriales</taxon>
        <taxon>Proteinivoracaceae</taxon>
        <taxon>Alkalicella</taxon>
    </lineage>
</organism>
<sequence>MFTLRKSYKLVIIVTILTLCIAYLLQNQLLWNKVYPIEYKDVVWENSDKYEVDPYLILALMKVESRFDTDAVSKRGAKGLMQLMPDTALWIAEQNDIEITEFDLYKPEVNIPLAIWYMRQLINQFDDEVVAIAAYNAGRGNVRRWIDEGVWDGTIANSQSIPFGETREYVLRVSIVWKKYHDIYVN</sequence>
<evidence type="ECO:0000259" key="2">
    <source>
        <dbReference type="Pfam" id="PF01464"/>
    </source>
</evidence>
<gene>
    <name evidence="3" type="ORF">HYG86_13330</name>
</gene>
<dbReference type="Proteomes" id="UP000516160">
    <property type="component" value="Chromosome"/>
</dbReference>
<feature type="transmembrane region" description="Helical" evidence="1">
    <location>
        <begin position="7"/>
        <end position="25"/>
    </location>
</feature>
<name>A0A7G9WAH7_ALKCA</name>
<dbReference type="PANTHER" id="PTHR37423">
    <property type="entry name" value="SOLUBLE LYTIC MUREIN TRANSGLYCOSYLASE-RELATED"/>
    <property type="match status" value="1"/>
</dbReference>
<keyword evidence="1" id="KW-0472">Membrane</keyword>
<evidence type="ECO:0000313" key="3">
    <source>
        <dbReference type="EMBL" id="QNO15689.1"/>
    </source>
</evidence>
<dbReference type="InterPro" id="IPR023346">
    <property type="entry name" value="Lysozyme-like_dom_sf"/>
</dbReference>
<feature type="domain" description="Transglycosylase SLT" evidence="2">
    <location>
        <begin position="45"/>
        <end position="148"/>
    </location>
</feature>
<keyword evidence="1" id="KW-1133">Transmembrane helix</keyword>
<accession>A0A7G9WAH7</accession>
<protein>
    <submittedName>
        <fullName evidence="3">Lytic transglycosylase domain-containing protein</fullName>
    </submittedName>
</protein>
<evidence type="ECO:0000313" key="4">
    <source>
        <dbReference type="Proteomes" id="UP000516160"/>
    </source>
</evidence>
<reference evidence="3 4" key="1">
    <citation type="submission" date="2020-07" db="EMBL/GenBank/DDBJ databases">
        <title>Alkalicella. sp. LB2 genome.</title>
        <authorList>
            <person name="Postec A."/>
            <person name="Quemeneur M."/>
        </authorList>
    </citation>
    <scope>NUCLEOTIDE SEQUENCE [LARGE SCALE GENOMIC DNA]</scope>
    <source>
        <strain evidence="3 4">LB2</strain>
    </source>
</reference>
<evidence type="ECO:0000256" key="1">
    <source>
        <dbReference type="SAM" id="Phobius"/>
    </source>
</evidence>
<dbReference type="CDD" id="cd16896">
    <property type="entry name" value="LT_Slt70-like"/>
    <property type="match status" value="1"/>
</dbReference>
<dbReference type="AlphaFoldDB" id="A0A7G9WAH7"/>
<dbReference type="InterPro" id="IPR008258">
    <property type="entry name" value="Transglycosylase_SLT_dom_1"/>
</dbReference>
<dbReference type="Gene3D" id="1.10.530.10">
    <property type="match status" value="1"/>
</dbReference>
<dbReference type="Pfam" id="PF01464">
    <property type="entry name" value="SLT"/>
    <property type="match status" value="1"/>
</dbReference>
<keyword evidence="4" id="KW-1185">Reference proteome</keyword>
<dbReference type="KEGG" id="acae:HYG86_13330"/>
<dbReference type="SUPFAM" id="SSF53955">
    <property type="entry name" value="Lysozyme-like"/>
    <property type="match status" value="1"/>
</dbReference>